<accession>A0A085YXQ5</accession>
<name>A0A085YXQ5_9FLAO</name>
<evidence type="ECO:0000313" key="1">
    <source>
        <dbReference type="EMBL" id="KFE96968.1"/>
    </source>
</evidence>
<keyword evidence="2" id="KW-1185">Reference proteome</keyword>
<evidence type="ECO:0000313" key="2">
    <source>
        <dbReference type="Proteomes" id="UP000028703"/>
    </source>
</evidence>
<dbReference type="Proteomes" id="UP000028703">
    <property type="component" value="Unassembled WGS sequence"/>
</dbReference>
<protein>
    <submittedName>
        <fullName evidence="1">Uncharacterized protein</fullName>
    </submittedName>
</protein>
<proteinExistence type="predicted"/>
<sequence>MVKNSKDSTNKISAILEIGTKKPNAEDWILYEKKEGLLSEDPLSGLEGTTVEHLISILTFLDKLA</sequence>
<gene>
    <name evidence="1" type="ORF">IX38_22345</name>
</gene>
<comment type="caution">
    <text evidence="1">The sequence shown here is derived from an EMBL/GenBank/DDBJ whole genome shotgun (WGS) entry which is preliminary data.</text>
</comment>
<dbReference type="EMBL" id="JPRO01000036">
    <property type="protein sequence ID" value="KFE96968.1"/>
    <property type="molecule type" value="Genomic_DNA"/>
</dbReference>
<dbReference type="AlphaFoldDB" id="A0A085YXQ5"/>
<reference evidence="1 2" key="1">
    <citation type="submission" date="2014-07" db="EMBL/GenBank/DDBJ databases">
        <title>Genome of Chryseobacterium luteum DSM 18605.</title>
        <authorList>
            <person name="Stropko S.J."/>
            <person name="Pipes S.E."/>
            <person name="Newman J.D."/>
        </authorList>
    </citation>
    <scope>NUCLEOTIDE SEQUENCE [LARGE SCALE GENOMIC DNA]</scope>
    <source>
        <strain evidence="1 2">DSM 18605</strain>
    </source>
</reference>
<organism evidence="1 2">
    <name type="scientific">Chryseobacterium luteum</name>
    <dbReference type="NCBI Taxonomy" id="421531"/>
    <lineage>
        <taxon>Bacteria</taxon>
        <taxon>Pseudomonadati</taxon>
        <taxon>Bacteroidota</taxon>
        <taxon>Flavobacteriia</taxon>
        <taxon>Flavobacteriales</taxon>
        <taxon>Weeksellaceae</taxon>
        <taxon>Chryseobacterium group</taxon>
        <taxon>Chryseobacterium</taxon>
    </lineage>
</organism>